<evidence type="ECO:0000313" key="2">
    <source>
        <dbReference type="Proteomes" id="UP000027936"/>
    </source>
</evidence>
<gene>
    <name evidence="1" type="ORF">M670_02939</name>
</gene>
<reference evidence="1 2" key="1">
    <citation type="submission" date="2014-04" db="EMBL/GenBank/DDBJ databases">
        <title>Draft genome sequence of Bacillus azotoformans MEV2011, a (co-) denitrifying strain unable to grow in the presence of oxygen.</title>
        <authorList>
            <person name="Nielsen M."/>
            <person name="Schreiber L."/>
            <person name="Finster K."/>
            <person name="Schramm A."/>
        </authorList>
    </citation>
    <scope>NUCLEOTIDE SEQUENCE [LARGE SCALE GENOMIC DNA]</scope>
    <source>
        <strain evidence="1 2">MEV2011</strain>
    </source>
</reference>
<protein>
    <recommendedName>
        <fullName evidence="3">DNA-binding response regulator</fullName>
    </recommendedName>
</protein>
<dbReference type="EMBL" id="JJRY01000011">
    <property type="protein sequence ID" value="KEF37903.1"/>
    <property type="molecule type" value="Genomic_DNA"/>
</dbReference>
<name>A0A072NLT7_SCHAZ</name>
<evidence type="ECO:0000313" key="1">
    <source>
        <dbReference type="EMBL" id="KEF37903.1"/>
    </source>
</evidence>
<comment type="caution">
    <text evidence="1">The sequence shown here is derived from an EMBL/GenBank/DDBJ whole genome shotgun (WGS) entry which is preliminary data.</text>
</comment>
<accession>A0A072NLT7</accession>
<dbReference type="AlphaFoldDB" id="A0A072NLT7"/>
<evidence type="ECO:0008006" key="3">
    <source>
        <dbReference type="Google" id="ProtNLM"/>
    </source>
</evidence>
<dbReference type="Proteomes" id="UP000027936">
    <property type="component" value="Unassembled WGS sequence"/>
</dbReference>
<sequence>MFKIFIVEDDKQLVRLLDNNLTKFGFETNQ</sequence>
<organism evidence="1 2">
    <name type="scientific">Schinkia azotoformans MEV2011</name>
    <dbReference type="NCBI Taxonomy" id="1348973"/>
    <lineage>
        <taxon>Bacteria</taxon>
        <taxon>Bacillati</taxon>
        <taxon>Bacillota</taxon>
        <taxon>Bacilli</taxon>
        <taxon>Bacillales</taxon>
        <taxon>Bacillaceae</taxon>
        <taxon>Calidifontibacillus/Schinkia group</taxon>
        <taxon>Schinkia</taxon>
    </lineage>
</organism>
<proteinExistence type="predicted"/>